<keyword evidence="2" id="KW-1185">Reference proteome</keyword>
<dbReference type="RefSeq" id="WP_279299613.1">
    <property type="nucleotide sequence ID" value="NZ_JAOTIF010000029.1"/>
</dbReference>
<dbReference type="EC" id="2.4.-.-" evidence="1"/>
<comment type="caution">
    <text evidence="1">The sequence shown here is derived from an EMBL/GenBank/DDBJ whole genome shotgun (WGS) entry which is preliminary data.</text>
</comment>
<evidence type="ECO:0000313" key="2">
    <source>
        <dbReference type="Proteomes" id="UP001155483"/>
    </source>
</evidence>
<gene>
    <name evidence="1" type="ORF">OCK74_23865</name>
</gene>
<dbReference type="Proteomes" id="UP001155483">
    <property type="component" value="Unassembled WGS sequence"/>
</dbReference>
<accession>A0A9X2XZA3</accession>
<sequence length="378" mass="43177">MSKFLHIVCLDAPSPPDYGGAIDMFYKIKSLAEIGIKIKLHYFHYKKERSINGLEKYCSEITAYKRETSIAGFALNKPYVIASRINKQLINNLNRDNHPVLLEGFHCTGIIPFLKKDNRKIIIRVHNDEAVYYHFLAISERNWLRKVYCKIESKLLSKYQGTLPNFCTYAFISELDKKNISSRNKLQYTQFVPSFLPWQIIKPLEGIGSYGLYHGNLTVAENKESVIWLIENVFSYVNYPFIIAGKNASRALQSKVKQFSNITIVDDPSTTKLDELITNAHVHILPSLNQTGVKLKLLNALFNGRFCITNERGIKGSGLEKACLIAEDADEYIKIINTLKQTPFSLRESALRQDLLQLYNNDINARKIIAELGYTGII</sequence>
<organism evidence="1 2">
    <name type="scientific">Paraflavisolibacter caeni</name>
    <dbReference type="NCBI Taxonomy" id="2982496"/>
    <lineage>
        <taxon>Bacteria</taxon>
        <taxon>Pseudomonadati</taxon>
        <taxon>Bacteroidota</taxon>
        <taxon>Chitinophagia</taxon>
        <taxon>Chitinophagales</taxon>
        <taxon>Chitinophagaceae</taxon>
        <taxon>Paraflavisolibacter</taxon>
    </lineage>
</organism>
<dbReference type="Pfam" id="PF13692">
    <property type="entry name" value="Glyco_trans_1_4"/>
    <property type="match status" value="1"/>
</dbReference>
<reference evidence="1" key="2">
    <citation type="submission" date="2023-04" db="EMBL/GenBank/DDBJ databases">
        <title>Paracnuella aquatica gen. nov., sp. nov., a member of the family Chitinophagaceae isolated from a hot spring.</title>
        <authorList>
            <person name="Wang C."/>
        </authorList>
    </citation>
    <scope>NUCLEOTIDE SEQUENCE</scope>
    <source>
        <strain evidence="1">LB-8</strain>
    </source>
</reference>
<reference evidence="1" key="1">
    <citation type="submission" date="2022-09" db="EMBL/GenBank/DDBJ databases">
        <authorList>
            <person name="Yuan C."/>
            <person name="Ke Z."/>
        </authorList>
    </citation>
    <scope>NUCLEOTIDE SEQUENCE</scope>
    <source>
        <strain evidence="1">LB-8</strain>
    </source>
</reference>
<dbReference type="Gene3D" id="3.40.50.2000">
    <property type="entry name" value="Glycogen Phosphorylase B"/>
    <property type="match status" value="1"/>
</dbReference>
<dbReference type="AlphaFoldDB" id="A0A9X2XZA3"/>
<dbReference type="SUPFAM" id="SSF53756">
    <property type="entry name" value="UDP-Glycosyltransferase/glycogen phosphorylase"/>
    <property type="match status" value="1"/>
</dbReference>
<keyword evidence="1" id="KW-0328">Glycosyltransferase</keyword>
<name>A0A9X2XZA3_9BACT</name>
<proteinExistence type="predicted"/>
<keyword evidence="1" id="KW-0808">Transferase</keyword>
<protein>
    <submittedName>
        <fullName evidence="1">Glycosyltransferase</fullName>
        <ecNumber evidence="1">2.4.-.-</ecNumber>
    </submittedName>
</protein>
<dbReference type="GO" id="GO:0016757">
    <property type="term" value="F:glycosyltransferase activity"/>
    <property type="evidence" value="ECO:0007669"/>
    <property type="project" value="UniProtKB-KW"/>
</dbReference>
<dbReference type="EMBL" id="JAOTIF010000029">
    <property type="protein sequence ID" value="MCU7552176.1"/>
    <property type="molecule type" value="Genomic_DNA"/>
</dbReference>
<evidence type="ECO:0000313" key="1">
    <source>
        <dbReference type="EMBL" id="MCU7552176.1"/>
    </source>
</evidence>